<dbReference type="AlphaFoldDB" id="A0A4U0MNE9"/>
<organism evidence="2 3">
    <name type="scientific">Streptomyces piniterrae</name>
    <dbReference type="NCBI Taxonomy" id="2571125"/>
    <lineage>
        <taxon>Bacteria</taxon>
        <taxon>Bacillati</taxon>
        <taxon>Actinomycetota</taxon>
        <taxon>Actinomycetes</taxon>
        <taxon>Kitasatosporales</taxon>
        <taxon>Streptomycetaceae</taxon>
        <taxon>Streptomyces</taxon>
    </lineage>
</organism>
<feature type="compositionally biased region" description="Gly residues" evidence="1">
    <location>
        <begin position="290"/>
        <end position="301"/>
    </location>
</feature>
<evidence type="ECO:0000313" key="3">
    <source>
        <dbReference type="Proteomes" id="UP000308697"/>
    </source>
</evidence>
<name>A0A4U0MNE9_9ACTN</name>
<proteinExistence type="predicted"/>
<dbReference type="Proteomes" id="UP000308697">
    <property type="component" value="Unassembled WGS sequence"/>
</dbReference>
<dbReference type="OrthoDB" id="4115890at2"/>
<protein>
    <submittedName>
        <fullName evidence="2">Uncharacterized protein</fullName>
    </submittedName>
</protein>
<evidence type="ECO:0000313" key="2">
    <source>
        <dbReference type="EMBL" id="TJZ41922.1"/>
    </source>
</evidence>
<feature type="region of interest" description="Disordered" evidence="1">
    <location>
        <begin position="290"/>
        <end position="399"/>
    </location>
</feature>
<keyword evidence="3" id="KW-1185">Reference proteome</keyword>
<feature type="compositionally biased region" description="Pro residues" evidence="1">
    <location>
        <begin position="312"/>
        <end position="323"/>
    </location>
</feature>
<dbReference type="RefSeq" id="WP_136744629.1">
    <property type="nucleotide sequence ID" value="NZ_SUMB01000018.1"/>
</dbReference>
<evidence type="ECO:0000256" key="1">
    <source>
        <dbReference type="SAM" id="MobiDB-lite"/>
    </source>
</evidence>
<gene>
    <name evidence="2" type="ORF">FCH28_36025</name>
</gene>
<reference evidence="2 3" key="1">
    <citation type="submission" date="2019-04" db="EMBL/GenBank/DDBJ databases">
        <title>Streptomyces piniterrae sp. nov., a heliquinomycin-producing actinomycete isolated from rhizosphere soil of Pinus yunnanensis.</title>
        <authorList>
            <person name="Zhuang X."/>
            <person name="Zhao J."/>
        </authorList>
    </citation>
    <scope>NUCLEOTIDE SEQUENCE [LARGE SCALE GENOMIC DNA]</scope>
    <source>
        <strain evidence="3">jys28</strain>
    </source>
</reference>
<feature type="compositionally biased region" description="Low complexity" evidence="1">
    <location>
        <begin position="302"/>
        <end position="311"/>
    </location>
</feature>
<dbReference type="EMBL" id="SUMB01000018">
    <property type="protein sequence ID" value="TJZ41922.1"/>
    <property type="molecule type" value="Genomic_DNA"/>
</dbReference>
<feature type="compositionally biased region" description="Basic residues" evidence="1">
    <location>
        <begin position="388"/>
        <end position="399"/>
    </location>
</feature>
<sequence length="399" mass="42050">MNAQNNVNDLLITGPHPVSMGNRGPAVLPHQALVFSAEDGDPVHLPGRPGAFAARKFRYRYDVDTSEHAVEWTEALPSGTGGFSFQAALEARWKVTDPSAVVKGNIGTVGSGQGIVRVGVRDLLWPHTGSFALEECAAAEGFLRSTFGGREHQLSTGLTVLSLVIRLYLDQDAAEHLRELKKQKWGIELVAGESQKKRAEQQSEAELLAERERAILNAARSEGGLITYLIAQDPSRLREIMADITARHDITVEQKSRLLRDLVDAKLIQPAEAQEFYSSIHHTEPLFAGGSGIAPGIGPGQGAQAPTIPGSVVPPPSDAPPRPRPGRGAGGPAGRSPEPESDHGRSPADDGGPADNEAAADGNTAPAPGPKPSGAPSSSNVTGATPVGKRRHPHGRGRA</sequence>
<comment type="caution">
    <text evidence="2">The sequence shown here is derived from an EMBL/GenBank/DDBJ whole genome shotgun (WGS) entry which is preliminary data.</text>
</comment>
<feature type="compositionally biased region" description="Basic and acidic residues" evidence="1">
    <location>
        <begin position="337"/>
        <end position="348"/>
    </location>
</feature>
<accession>A0A4U0MNE9</accession>